<protein>
    <submittedName>
        <fullName evidence="1">Uncharacterized protein</fullName>
    </submittedName>
</protein>
<dbReference type="HOGENOM" id="CLU_2942106_0_0_1"/>
<dbReference type="Proteomes" id="UP000054477">
    <property type="component" value="Unassembled WGS sequence"/>
</dbReference>
<reference evidence="1 2" key="1">
    <citation type="submission" date="2014-04" db="EMBL/GenBank/DDBJ databases">
        <authorList>
            <consortium name="DOE Joint Genome Institute"/>
            <person name="Kuo A."/>
            <person name="Kohler A."/>
            <person name="Nagy L.G."/>
            <person name="Floudas D."/>
            <person name="Copeland A."/>
            <person name="Barry K.W."/>
            <person name="Cichocki N."/>
            <person name="Veneault-Fourrey C."/>
            <person name="LaButti K."/>
            <person name="Lindquist E.A."/>
            <person name="Lipzen A."/>
            <person name="Lundell T."/>
            <person name="Morin E."/>
            <person name="Murat C."/>
            <person name="Sun H."/>
            <person name="Tunlid A."/>
            <person name="Henrissat B."/>
            <person name="Grigoriev I.V."/>
            <person name="Hibbett D.S."/>
            <person name="Martin F."/>
            <person name="Nordberg H.P."/>
            <person name="Cantor M.N."/>
            <person name="Hua S.X."/>
        </authorList>
    </citation>
    <scope>NUCLEOTIDE SEQUENCE [LARGE SCALE GENOMIC DNA]</scope>
    <source>
        <strain evidence="1 2">LaAM-08-1</strain>
    </source>
</reference>
<dbReference type="AlphaFoldDB" id="A0A0C9YC93"/>
<evidence type="ECO:0000313" key="1">
    <source>
        <dbReference type="EMBL" id="KIK05803.1"/>
    </source>
</evidence>
<dbReference type="OrthoDB" id="10503462at2759"/>
<evidence type="ECO:0000313" key="2">
    <source>
        <dbReference type="Proteomes" id="UP000054477"/>
    </source>
</evidence>
<reference evidence="2" key="2">
    <citation type="submission" date="2015-01" db="EMBL/GenBank/DDBJ databases">
        <title>Evolutionary Origins and Diversification of the Mycorrhizal Mutualists.</title>
        <authorList>
            <consortium name="DOE Joint Genome Institute"/>
            <consortium name="Mycorrhizal Genomics Consortium"/>
            <person name="Kohler A."/>
            <person name="Kuo A."/>
            <person name="Nagy L.G."/>
            <person name="Floudas D."/>
            <person name="Copeland A."/>
            <person name="Barry K.W."/>
            <person name="Cichocki N."/>
            <person name="Veneault-Fourrey C."/>
            <person name="LaButti K."/>
            <person name="Lindquist E.A."/>
            <person name="Lipzen A."/>
            <person name="Lundell T."/>
            <person name="Morin E."/>
            <person name="Murat C."/>
            <person name="Riley R."/>
            <person name="Ohm R."/>
            <person name="Sun H."/>
            <person name="Tunlid A."/>
            <person name="Henrissat B."/>
            <person name="Grigoriev I.V."/>
            <person name="Hibbett D.S."/>
            <person name="Martin F."/>
        </authorList>
    </citation>
    <scope>NUCLEOTIDE SEQUENCE [LARGE SCALE GENOMIC DNA]</scope>
    <source>
        <strain evidence="2">LaAM-08-1</strain>
    </source>
</reference>
<keyword evidence="2" id="KW-1185">Reference proteome</keyword>
<proteinExistence type="predicted"/>
<dbReference type="EMBL" id="KN838557">
    <property type="protein sequence ID" value="KIK05803.1"/>
    <property type="molecule type" value="Genomic_DNA"/>
</dbReference>
<organism evidence="1 2">
    <name type="scientific">Laccaria amethystina LaAM-08-1</name>
    <dbReference type="NCBI Taxonomy" id="1095629"/>
    <lineage>
        <taxon>Eukaryota</taxon>
        <taxon>Fungi</taxon>
        <taxon>Dikarya</taxon>
        <taxon>Basidiomycota</taxon>
        <taxon>Agaricomycotina</taxon>
        <taxon>Agaricomycetes</taxon>
        <taxon>Agaricomycetidae</taxon>
        <taxon>Agaricales</taxon>
        <taxon>Agaricineae</taxon>
        <taxon>Hydnangiaceae</taxon>
        <taxon>Laccaria</taxon>
    </lineage>
</organism>
<feature type="non-terminal residue" evidence="1">
    <location>
        <position position="60"/>
    </location>
</feature>
<gene>
    <name evidence="1" type="ORF">K443DRAFT_638646</name>
</gene>
<accession>A0A0C9YC93</accession>
<sequence>MKVSPRTICWWPIRDGHRRANSQATPREHEGGQAGRFQIQDLTCSRHSASSVAIRSLSGQ</sequence>
<name>A0A0C9YC93_9AGAR</name>